<dbReference type="GO" id="GO:0015031">
    <property type="term" value="P:protein transport"/>
    <property type="evidence" value="ECO:0007669"/>
    <property type="project" value="UniProtKB-KW"/>
</dbReference>
<dbReference type="PANTHER" id="PTHR45949:SF3">
    <property type="entry name" value="SORTING NEXIN-7"/>
    <property type="match status" value="1"/>
</dbReference>
<dbReference type="GO" id="GO:0035091">
    <property type="term" value="F:phosphatidylinositol binding"/>
    <property type="evidence" value="ECO:0007669"/>
    <property type="project" value="InterPro"/>
</dbReference>
<feature type="domain" description="PX" evidence="5">
    <location>
        <begin position="82"/>
        <end position="203"/>
    </location>
</feature>
<dbReference type="InterPro" id="IPR036871">
    <property type="entry name" value="PX_dom_sf"/>
</dbReference>
<dbReference type="InterPro" id="IPR027267">
    <property type="entry name" value="AH/BAR_dom_sf"/>
</dbReference>
<dbReference type="GO" id="GO:0000407">
    <property type="term" value="C:phagophore assembly site"/>
    <property type="evidence" value="ECO:0007669"/>
    <property type="project" value="TreeGrafter"/>
</dbReference>
<evidence type="ECO:0000256" key="4">
    <source>
        <dbReference type="SAM" id="MobiDB-lite"/>
    </source>
</evidence>
<reference evidence="6" key="1">
    <citation type="submission" date="2025-08" db="UniProtKB">
        <authorList>
            <consortium name="Ensembl"/>
        </authorList>
    </citation>
    <scope>IDENTIFICATION</scope>
</reference>
<sequence>PAVRAIRGGALRTMAVQGSAADLSVPVLDLEEDDDLEVFSKNTSVADGSPLPTSPSSMTNQYHLDREDPEESLEQNPEERERDLFITVDNPESQVTAIETFIMYRVLTRTTRGDFDSSEVEVRRRYQEFSWLRSKLEESHPTLIIPPLPEKFVVKGMVERFSEDFIETRKKALHRFLQKLSVHPVLSHSPHLKAFLTAQDLTPHKKQGPGLLSRMGDTMRSMAQSMRGVRGRAEEFSSLQDYTDRFNSTICSVDRVTQRVIREQKEYLDELRQYSPTYSQWAELEEGLSETLKGVARSLDLIGQETEGQVQELSEVLVPVLHEYVLCADTLKMVLRRRDNIQADFEVKNEALATRKVEQETVRVCAWVCVCGCVRLQEEVDSLADRLEQANVALRADWRHWRSSLRSDIQTSLLSTAERNVQYYEKVCIQYTHT</sequence>
<evidence type="ECO:0000313" key="6">
    <source>
        <dbReference type="Ensembl" id="ENSPMGP00000025002.1"/>
    </source>
</evidence>
<feature type="region of interest" description="Disordered" evidence="4">
    <location>
        <begin position="42"/>
        <end position="82"/>
    </location>
</feature>
<evidence type="ECO:0000259" key="5">
    <source>
        <dbReference type="PROSITE" id="PS50195"/>
    </source>
</evidence>
<dbReference type="GO" id="GO:0032456">
    <property type="term" value="P:endocytic recycling"/>
    <property type="evidence" value="ECO:0007669"/>
    <property type="project" value="TreeGrafter"/>
</dbReference>
<dbReference type="PROSITE" id="PS50195">
    <property type="entry name" value="PX"/>
    <property type="match status" value="1"/>
</dbReference>
<dbReference type="SUPFAM" id="SSF64268">
    <property type="entry name" value="PX domain"/>
    <property type="match status" value="1"/>
</dbReference>
<dbReference type="PANTHER" id="PTHR45949">
    <property type="entry name" value="SORTING NEXIN-4"/>
    <property type="match status" value="1"/>
</dbReference>
<dbReference type="Gene3D" id="3.30.1520.10">
    <property type="entry name" value="Phox-like domain"/>
    <property type="match status" value="1"/>
</dbReference>
<evidence type="ECO:0000313" key="7">
    <source>
        <dbReference type="Proteomes" id="UP000261520"/>
    </source>
</evidence>
<reference evidence="6" key="2">
    <citation type="submission" date="2025-09" db="UniProtKB">
        <authorList>
            <consortium name="Ensembl"/>
        </authorList>
    </citation>
    <scope>IDENTIFICATION</scope>
</reference>
<keyword evidence="2" id="KW-0813">Transport</keyword>
<evidence type="ECO:0000256" key="1">
    <source>
        <dbReference type="ARBA" id="ARBA00010883"/>
    </source>
</evidence>
<dbReference type="InterPro" id="IPR001683">
    <property type="entry name" value="PX_dom"/>
</dbReference>
<dbReference type="GO" id="GO:0000422">
    <property type="term" value="P:autophagy of mitochondrion"/>
    <property type="evidence" value="ECO:0007669"/>
    <property type="project" value="TreeGrafter"/>
</dbReference>
<evidence type="ECO:0000256" key="3">
    <source>
        <dbReference type="ARBA" id="ARBA00022927"/>
    </source>
</evidence>
<keyword evidence="3" id="KW-0653">Protein transport</keyword>
<dbReference type="Proteomes" id="UP000261520">
    <property type="component" value="Unplaced"/>
</dbReference>
<dbReference type="Gene3D" id="1.20.1270.60">
    <property type="entry name" value="Arfaptin homology (AH) domain/BAR domain"/>
    <property type="match status" value="1"/>
</dbReference>
<dbReference type="AlphaFoldDB" id="A0A3B4B5S3"/>
<dbReference type="GO" id="GO:0034727">
    <property type="term" value="P:piecemeal microautophagy of the nucleus"/>
    <property type="evidence" value="ECO:0007669"/>
    <property type="project" value="TreeGrafter"/>
</dbReference>
<protein>
    <recommendedName>
        <fullName evidence="5">PX domain-containing protein</fullName>
    </recommendedName>
</protein>
<dbReference type="GO" id="GO:0005769">
    <property type="term" value="C:early endosome"/>
    <property type="evidence" value="ECO:0007669"/>
    <property type="project" value="TreeGrafter"/>
</dbReference>
<accession>A0A3B4B5S3</accession>
<keyword evidence="7" id="KW-1185">Reference proteome</keyword>
<dbReference type="GO" id="GO:0061709">
    <property type="term" value="P:reticulophagy"/>
    <property type="evidence" value="ECO:0007669"/>
    <property type="project" value="TreeGrafter"/>
</dbReference>
<dbReference type="Ensembl" id="ENSPMGT00000026633.1">
    <property type="protein sequence ID" value="ENSPMGP00000025002.1"/>
    <property type="gene ID" value="ENSPMGG00000020199.1"/>
</dbReference>
<comment type="similarity">
    <text evidence="1">Belongs to the sorting nexin family.</text>
</comment>
<dbReference type="SMART" id="SM00312">
    <property type="entry name" value="PX"/>
    <property type="match status" value="1"/>
</dbReference>
<name>A0A3B4B5S3_9GOBI</name>
<dbReference type="STRING" id="409849.ENSPMGP00000025002"/>
<evidence type="ECO:0000256" key="2">
    <source>
        <dbReference type="ARBA" id="ARBA00022448"/>
    </source>
</evidence>
<dbReference type="Pfam" id="PF00787">
    <property type="entry name" value="PX"/>
    <property type="match status" value="1"/>
</dbReference>
<proteinExistence type="inferred from homology"/>
<organism evidence="6 7">
    <name type="scientific">Periophthalmus magnuspinnatus</name>
    <dbReference type="NCBI Taxonomy" id="409849"/>
    <lineage>
        <taxon>Eukaryota</taxon>
        <taxon>Metazoa</taxon>
        <taxon>Chordata</taxon>
        <taxon>Craniata</taxon>
        <taxon>Vertebrata</taxon>
        <taxon>Euteleostomi</taxon>
        <taxon>Actinopterygii</taxon>
        <taxon>Neopterygii</taxon>
        <taxon>Teleostei</taxon>
        <taxon>Neoteleostei</taxon>
        <taxon>Acanthomorphata</taxon>
        <taxon>Gobiaria</taxon>
        <taxon>Gobiiformes</taxon>
        <taxon>Gobioidei</taxon>
        <taxon>Gobiidae</taxon>
        <taxon>Oxudercinae</taxon>
        <taxon>Periophthalmus</taxon>
    </lineage>
</organism>